<dbReference type="STRING" id="680026.AB733_04475"/>
<sequence>MKKKSDIDICLLLEGTYPYVRGGVSSWVHQIISGLPEFNFHLIFLGGHPDFYDKPAYDFPDNVVGFDVHFLLANNGNLKPKARKGNSKLFDAWGKFLSFFEKNDTPIPEDLLKDVSEFLGKNNQLTLSDFLYSEASWEVLTNRYMASAEHQSFVDYFWTYRNIYQPLFILSQISQNLPDAKVFHSVSTGYAGFLGALCQKQTENPYLLTEHGIYTKERKIDLAQATWIKDRHKLIDISMHKGMDLTRKTWIRFFEQLGLTAYHQANKIVSLFEGNRQRQHKDGAPDTRTQVIVNGINTTRFGEAYKLRPDTPPMVVGLVGRVVPIKDIKTFIRTIRGAVETLPDVEGWIIGPTEEDEDYVHECELLIESLGLENNVKMLGSQNVAEIMPQLGVMMLTSISEAQPLVLLEAMAAGIPCIATEVGACREIIDGAAGEDAALGSCGEIIPIASPIDGANAITRVLGDAEQWRKAGDIGKSRVVRYYDEKMMYDSYRRLYQEAIDGRNRV</sequence>
<keyword evidence="4" id="KW-1185">Reference proteome</keyword>
<evidence type="ECO:0000313" key="4">
    <source>
        <dbReference type="Proteomes" id="UP000240481"/>
    </source>
</evidence>
<dbReference type="EMBL" id="PYLZ01000004">
    <property type="protein sequence ID" value="PSW25095.1"/>
    <property type="molecule type" value="Genomic_DNA"/>
</dbReference>
<dbReference type="GO" id="GO:0016757">
    <property type="term" value="F:glycosyltransferase activity"/>
    <property type="evidence" value="ECO:0007669"/>
    <property type="project" value="InterPro"/>
</dbReference>
<dbReference type="Pfam" id="PF00534">
    <property type="entry name" value="Glycos_transf_1"/>
    <property type="match status" value="1"/>
</dbReference>
<organism evidence="3 4">
    <name type="scientific">Photobacterium swingsii</name>
    <dbReference type="NCBI Taxonomy" id="680026"/>
    <lineage>
        <taxon>Bacteria</taxon>
        <taxon>Pseudomonadati</taxon>
        <taxon>Pseudomonadota</taxon>
        <taxon>Gammaproteobacteria</taxon>
        <taxon>Vibrionales</taxon>
        <taxon>Vibrionaceae</taxon>
        <taxon>Photobacterium</taxon>
    </lineage>
</organism>
<dbReference type="InterPro" id="IPR001296">
    <property type="entry name" value="Glyco_trans_1"/>
</dbReference>
<comment type="caution">
    <text evidence="3">The sequence shown here is derived from an EMBL/GenBank/DDBJ whole genome shotgun (WGS) entry which is preliminary data.</text>
</comment>
<dbReference type="OrthoDB" id="9772485at2"/>
<name>A0A0J8Y192_9GAMM</name>
<dbReference type="Pfam" id="PF11997">
    <property type="entry name" value="DUF3492"/>
    <property type="match status" value="1"/>
</dbReference>
<evidence type="ECO:0000313" key="3">
    <source>
        <dbReference type="EMBL" id="PSW25095.1"/>
    </source>
</evidence>
<dbReference type="Gene3D" id="3.40.50.2000">
    <property type="entry name" value="Glycogen Phosphorylase B"/>
    <property type="match status" value="2"/>
</dbReference>
<dbReference type="PANTHER" id="PTHR12526:SF608">
    <property type="entry name" value="PELF"/>
    <property type="match status" value="1"/>
</dbReference>
<dbReference type="CDD" id="cd03813">
    <property type="entry name" value="GT4-like"/>
    <property type="match status" value="1"/>
</dbReference>
<accession>A0A0J8Y192</accession>
<dbReference type="AlphaFoldDB" id="A0A0J8Y192"/>
<dbReference type="Proteomes" id="UP000240481">
    <property type="component" value="Unassembled WGS sequence"/>
</dbReference>
<dbReference type="NCBIfam" id="NF038011">
    <property type="entry name" value="PelF"/>
    <property type="match status" value="1"/>
</dbReference>
<protein>
    <submittedName>
        <fullName evidence="3">DUF3492 domain-containing protein</fullName>
    </submittedName>
</protein>
<proteinExistence type="predicted"/>
<evidence type="ECO:0000259" key="1">
    <source>
        <dbReference type="Pfam" id="PF00534"/>
    </source>
</evidence>
<gene>
    <name evidence="3" type="ORF">C9I94_09845</name>
</gene>
<dbReference type="PANTHER" id="PTHR12526">
    <property type="entry name" value="GLYCOSYLTRANSFERASE"/>
    <property type="match status" value="1"/>
</dbReference>
<dbReference type="InterPro" id="IPR022622">
    <property type="entry name" value="DUF3492"/>
</dbReference>
<reference evidence="3 4" key="1">
    <citation type="submission" date="2018-01" db="EMBL/GenBank/DDBJ databases">
        <title>Whole genome sequencing of Histamine producing bacteria.</title>
        <authorList>
            <person name="Butler K."/>
        </authorList>
    </citation>
    <scope>NUCLEOTIDE SEQUENCE [LARGE SCALE GENOMIC DNA]</scope>
    <source>
        <strain evidence="3 4">DSM 24669</strain>
    </source>
</reference>
<feature type="domain" description="Glycosyl transferase family 1" evidence="1">
    <location>
        <begin position="309"/>
        <end position="476"/>
    </location>
</feature>
<evidence type="ECO:0000259" key="2">
    <source>
        <dbReference type="Pfam" id="PF11997"/>
    </source>
</evidence>
<dbReference type="GO" id="GO:1901135">
    <property type="term" value="P:carbohydrate derivative metabolic process"/>
    <property type="evidence" value="ECO:0007669"/>
    <property type="project" value="UniProtKB-ARBA"/>
</dbReference>
<dbReference type="RefSeq" id="WP_048897694.1">
    <property type="nucleotide sequence ID" value="NZ_AP024853.1"/>
</dbReference>
<dbReference type="InterPro" id="IPR047691">
    <property type="entry name" value="PelF-like"/>
</dbReference>
<dbReference type="SUPFAM" id="SSF53756">
    <property type="entry name" value="UDP-Glycosyltransferase/glycogen phosphorylase"/>
    <property type="match status" value="1"/>
</dbReference>
<feature type="domain" description="DUF3492" evidence="2">
    <location>
        <begin position="8"/>
        <end position="285"/>
    </location>
</feature>